<dbReference type="AlphaFoldDB" id="A0ABD6EAL7"/>
<sequence>MSSKNVLRFLTFVYFSFSRSFDGETGSYDDNETDEMNGVTDIPIFRSKMIEQRNPGPLMFDRGTGKANVIAN</sequence>
<organism evidence="1 2">
    <name type="scientific">Gnathostoma spinigerum</name>
    <dbReference type="NCBI Taxonomy" id="75299"/>
    <lineage>
        <taxon>Eukaryota</taxon>
        <taxon>Metazoa</taxon>
        <taxon>Ecdysozoa</taxon>
        <taxon>Nematoda</taxon>
        <taxon>Chromadorea</taxon>
        <taxon>Rhabditida</taxon>
        <taxon>Spirurina</taxon>
        <taxon>Gnathostomatomorpha</taxon>
        <taxon>Gnathostomatoidea</taxon>
        <taxon>Gnathostomatidae</taxon>
        <taxon>Gnathostoma</taxon>
    </lineage>
</organism>
<evidence type="ECO:0000313" key="1">
    <source>
        <dbReference type="EMBL" id="MFH4976317.1"/>
    </source>
</evidence>
<reference evidence="1 2" key="1">
    <citation type="submission" date="2024-08" db="EMBL/GenBank/DDBJ databases">
        <title>Gnathostoma spinigerum genome.</title>
        <authorList>
            <person name="Gonzalez-Bertolin B."/>
            <person name="Monzon S."/>
            <person name="Zaballos A."/>
            <person name="Jimenez P."/>
            <person name="Dekumyoy P."/>
            <person name="Varona S."/>
            <person name="Cuesta I."/>
            <person name="Sumanam S."/>
            <person name="Adisakwattana P."/>
            <person name="Gasser R.B."/>
            <person name="Hernandez-Gonzalez A."/>
            <person name="Young N.D."/>
            <person name="Perteguer M.J."/>
        </authorList>
    </citation>
    <scope>NUCLEOTIDE SEQUENCE [LARGE SCALE GENOMIC DNA]</scope>
    <source>
        <strain evidence="1">AL3</strain>
        <tissue evidence="1">Liver</tissue>
    </source>
</reference>
<protein>
    <submittedName>
        <fullName evidence="1">Uncharacterized protein</fullName>
    </submittedName>
</protein>
<proteinExistence type="predicted"/>
<accession>A0ABD6EAL7</accession>
<keyword evidence="2" id="KW-1185">Reference proteome</keyword>
<evidence type="ECO:0000313" key="2">
    <source>
        <dbReference type="Proteomes" id="UP001608902"/>
    </source>
</evidence>
<dbReference type="EMBL" id="JBGFUD010001461">
    <property type="protein sequence ID" value="MFH4976317.1"/>
    <property type="molecule type" value="Genomic_DNA"/>
</dbReference>
<dbReference type="Proteomes" id="UP001608902">
    <property type="component" value="Unassembled WGS sequence"/>
</dbReference>
<gene>
    <name evidence="1" type="ORF">AB6A40_003026</name>
</gene>
<comment type="caution">
    <text evidence="1">The sequence shown here is derived from an EMBL/GenBank/DDBJ whole genome shotgun (WGS) entry which is preliminary data.</text>
</comment>
<name>A0ABD6EAL7_9BILA</name>